<dbReference type="InterPro" id="IPR004181">
    <property type="entry name" value="Znf_MIZ"/>
</dbReference>
<keyword evidence="6" id="KW-0833">Ubl conjugation pathway</keyword>
<dbReference type="GO" id="GO:0061665">
    <property type="term" value="F:SUMO ligase activity"/>
    <property type="evidence" value="ECO:0007669"/>
    <property type="project" value="TreeGrafter"/>
</dbReference>
<proteinExistence type="inferred from homology"/>
<dbReference type="GO" id="GO:0008270">
    <property type="term" value="F:zinc ion binding"/>
    <property type="evidence" value="ECO:0007669"/>
    <property type="project" value="UniProtKB-KW"/>
</dbReference>
<dbReference type="PANTHER" id="PTHR10782">
    <property type="entry name" value="ZINC FINGER MIZ DOMAIN-CONTAINING PROTEIN"/>
    <property type="match status" value="1"/>
</dbReference>
<dbReference type="Gene3D" id="2.60.120.780">
    <property type="entry name" value="PINIT domain"/>
    <property type="match status" value="1"/>
</dbReference>
<evidence type="ECO:0000256" key="5">
    <source>
        <dbReference type="ARBA" id="ARBA00022771"/>
    </source>
</evidence>
<dbReference type="InterPro" id="IPR003034">
    <property type="entry name" value="SAP_dom"/>
</dbReference>
<keyword evidence="7" id="KW-0862">Zinc</keyword>
<evidence type="ECO:0000313" key="14">
    <source>
        <dbReference type="Proteomes" id="UP000018144"/>
    </source>
</evidence>
<dbReference type="SUPFAM" id="SSF57850">
    <property type="entry name" value="RING/U-box"/>
    <property type="match status" value="1"/>
</dbReference>
<dbReference type="EMBL" id="HF935347">
    <property type="protein sequence ID" value="CCX07272.1"/>
    <property type="molecule type" value="Genomic_DNA"/>
</dbReference>
<feature type="compositionally biased region" description="Polar residues" evidence="9">
    <location>
        <begin position="490"/>
        <end position="509"/>
    </location>
</feature>
<dbReference type="AlphaFoldDB" id="U4KYF7"/>
<dbReference type="InterPro" id="IPR031141">
    <property type="entry name" value="SIZ1/2_SP-RING"/>
</dbReference>
<keyword evidence="13" id="KW-0436">Ligase</keyword>
<dbReference type="UniPathway" id="UPA00886"/>
<dbReference type="GO" id="GO:0016925">
    <property type="term" value="P:protein sumoylation"/>
    <property type="evidence" value="ECO:0007669"/>
    <property type="project" value="UniProtKB-UniPathway"/>
</dbReference>
<dbReference type="STRING" id="1076935.U4KYF7"/>
<comment type="similarity">
    <text evidence="2">Belongs to the PIAS family.</text>
</comment>
<feature type="domain" description="PINIT" evidence="12">
    <location>
        <begin position="120"/>
        <end position="273"/>
    </location>
</feature>
<evidence type="ECO:0000313" key="13">
    <source>
        <dbReference type="EMBL" id="CCX07272.1"/>
    </source>
</evidence>
<dbReference type="PROSITE" id="PS50800">
    <property type="entry name" value="SAP"/>
    <property type="match status" value="1"/>
</dbReference>
<dbReference type="SMART" id="SM00513">
    <property type="entry name" value="SAP"/>
    <property type="match status" value="1"/>
</dbReference>
<feature type="compositionally biased region" description="Basic and acidic residues" evidence="9">
    <location>
        <begin position="415"/>
        <end position="426"/>
    </location>
</feature>
<dbReference type="InterPro" id="IPR023321">
    <property type="entry name" value="PINIT"/>
</dbReference>
<dbReference type="Pfam" id="PF02891">
    <property type="entry name" value="zf-MIZ"/>
    <property type="match status" value="1"/>
</dbReference>
<keyword evidence="14" id="KW-1185">Reference proteome</keyword>
<keyword evidence="5 8" id="KW-0863">Zinc-finger</keyword>
<accession>U4KYF7</accession>
<dbReference type="Proteomes" id="UP000018144">
    <property type="component" value="Unassembled WGS sequence"/>
</dbReference>
<evidence type="ECO:0000256" key="8">
    <source>
        <dbReference type="PROSITE-ProRule" id="PRU00452"/>
    </source>
</evidence>
<keyword evidence="3" id="KW-0808">Transferase</keyword>
<dbReference type="Gene3D" id="3.30.40.10">
    <property type="entry name" value="Zinc/RING finger domain, C3HC4 (zinc finger)"/>
    <property type="match status" value="1"/>
</dbReference>
<dbReference type="PROSITE" id="PS51466">
    <property type="entry name" value="PINIT"/>
    <property type="match status" value="1"/>
</dbReference>
<dbReference type="OrthoDB" id="28127at2759"/>
<dbReference type="PANTHER" id="PTHR10782:SF4">
    <property type="entry name" value="TONALLI, ISOFORM E"/>
    <property type="match status" value="1"/>
</dbReference>
<evidence type="ECO:0000256" key="9">
    <source>
        <dbReference type="SAM" id="MobiDB-lite"/>
    </source>
</evidence>
<evidence type="ECO:0000259" key="11">
    <source>
        <dbReference type="PROSITE" id="PS51044"/>
    </source>
</evidence>
<evidence type="ECO:0000256" key="6">
    <source>
        <dbReference type="ARBA" id="ARBA00022786"/>
    </source>
</evidence>
<gene>
    <name evidence="13" type="ORF">PCON_06861</name>
</gene>
<evidence type="ECO:0000256" key="1">
    <source>
        <dbReference type="ARBA" id="ARBA00004718"/>
    </source>
</evidence>
<dbReference type="eggNOG" id="KOG2169">
    <property type="taxonomic scope" value="Eukaryota"/>
</dbReference>
<evidence type="ECO:0000259" key="12">
    <source>
        <dbReference type="PROSITE" id="PS51466"/>
    </source>
</evidence>
<dbReference type="CDD" id="cd16792">
    <property type="entry name" value="SP-RING_Siz-like"/>
    <property type="match status" value="1"/>
</dbReference>
<evidence type="ECO:0000256" key="4">
    <source>
        <dbReference type="ARBA" id="ARBA00022723"/>
    </source>
</evidence>
<feature type="compositionally biased region" description="Polar residues" evidence="9">
    <location>
        <begin position="436"/>
        <end position="461"/>
    </location>
</feature>
<feature type="region of interest" description="Disordered" evidence="9">
    <location>
        <begin position="384"/>
        <end position="509"/>
    </location>
</feature>
<dbReference type="GO" id="GO:0016874">
    <property type="term" value="F:ligase activity"/>
    <property type="evidence" value="ECO:0007669"/>
    <property type="project" value="UniProtKB-KW"/>
</dbReference>
<evidence type="ECO:0000256" key="7">
    <source>
        <dbReference type="ARBA" id="ARBA00022833"/>
    </source>
</evidence>
<name>U4KYF7_PYROM</name>
<comment type="pathway">
    <text evidence="1">Protein modification; protein sumoylation.</text>
</comment>
<organism evidence="13 14">
    <name type="scientific">Pyronema omphalodes (strain CBS 100304)</name>
    <name type="common">Pyronema confluens</name>
    <dbReference type="NCBI Taxonomy" id="1076935"/>
    <lineage>
        <taxon>Eukaryota</taxon>
        <taxon>Fungi</taxon>
        <taxon>Dikarya</taxon>
        <taxon>Ascomycota</taxon>
        <taxon>Pezizomycotina</taxon>
        <taxon>Pezizomycetes</taxon>
        <taxon>Pezizales</taxon>
        <taxon>Pyronemataceae</taxon>
        <taxon>Pyronema</taxon>
    </lineage>
</organism>
<evidence type="ECO:0000259" key="10">
    <source>
        <dbReference type="PROSITE" id="PS50800"/>
    </source>
</evidence>
<evidence type="ECO:0000256" key="2">
    <source>
        <dbReference type="ARBA" id="ARBA00005383"/>
    </source>
</evidence>
<keyword evidence="4" id="KW-0479">Metal-binding</keyword>
<dbReference type="GO" id="GO:0000785">
    <property type="term" value="C:chromatin"/>
    <property type="evidence" value="ECO:0007669"/>
    <property type="project" value="TreeGrafter"/>
</dbReference>
<dbReference type="InterPro" id="IPR038654">
    <property type="entry name" value="PINIT_sf"/>
</dbReference>
<dbReference type="PROSITE" id="PS51044">
    <property type="entry name" value="ZF_SP_RING"/>
    <property type="match status" value="1"/>
</dbReference>
<protein>
    <submittedName>
        <fullName evidence="13">Similar to E3 SUMO-protein ligase pli1 acc. no. O94451</fullName>
    </submittedName>
</protein>
<sequence>MSASSSHPPITKDSTTFLIRSVNTQLIVRQLQSVLKQENQPTSGLKASLQKRLSNYIESIARSNDTVAFERVKRNIYNSVGNPNNDYGYAHRSATGSAGIYSPADGYSVSPGQGATAYVNPASISNCLSHIHFKKSPFYTIVKSLSDHGKCPVAMSVHRNVVNTTVSLNEVEVHQLSKLKNYRAMIYCAVVEPLMGYTSDTDIAFPHQVELRVNQQLISGLNLRGLKNKPGSTRPADITDKLNLRENFRNEISLTYAQTQKEFVFLVNLVQTETVEDLVAKLQQGRSIPKEEVISDMVKKNSDTDLIATSVIMSLKCPLSTLRIQTPVRSLFCTHVQCFDATSFLQLQQQAPTWTCPTCNKSITFDQLVKDMYFDDILHNTPSTVDSVTIDPEGKWSAASESSNSPIPDDSDDDEPHKLAIKREIVDLDDGPPEIISSSTPVHSDSRANSASVQRSSNKRAFSQVIDLTLSDDEEETPRPAKRTNHNERPPSSSIENGYHSSSVNGYSP</sequence>
<evidence type="ECO:0000256" key="3">
    <source>
        <dbReference type="ARBA" id="ARBA00022679"/>
    </source>
</evidence>
<dbReference type="OMA" id="IEPNGDW"/>
<dbReference type="Pfam" id="PF14324">
    <property type="entry name" value="PINIT"/>
    <property type="match status" value="1"/>
</dbReference>
<feature type="domain" description="SAP" evidence="10">
    <location>
        <begin position="23"/>
        <end position="57"/>
    </location>
</feature>
<feature type="domain" description="SP-RING-type" evidence="11">
    <location>
        <begin position="302"/>
        <end position="387"/>
    </location>
</feature>
<dbReference type="InterPro" id="IPR013083">
    <property type="entry name" value="Znf_RING/FYVE/PHD"/>
</dbReference>
<reference evidence="13 14" key="1">
    <citation type="journal article" date="2013" name="PLoS Genet.">
        <title>The genome and development-dependent transcriptomes of Pyronema confluens: a window into fungal evolution.</title>
        <authorList>
            <person name="Traeger S."/>
            <person name="Altegoer F."/>
            <person name="Freitag M."/>
            <person name="Gabaldon T."/>
            <person name="Kempken F."/>
            <person name="Kumar A."/>
            <person name="Marcet-Houben M."/>
            <person name="Poggeler S."/>
            <person name="Stajich J.E."/>
            <person name="Nowrousian M."/>
        </authorList>
    </citation>
    <scope>NUCLEOTIDE SEQUENCE [LARGE SCALE GENOMIC DNA]</scope>
    <source>
        <strain evidence="14">CBS 100304</strain>
        <tissue evidence="13">Vegetative mycelium</tissue>
    </source>
</reference>